<sequence>MTEYMLKSYRLENYKSIKNSPDIDLNGLTLILGPNSSGKTNILESLILLKQSLDQGDISLTLNGDYIDLGEYRDIVHMKDPSERIGYRFTFRRDSTEGDEDVEYECPICHKEYLRYEGHYTNHLADEHPQFWEICGGKYGEDIKKYEDFLISDMNVEIYHKYNEEVKSSMFDELRFVNPPPFSGLFLSELRIQATESGFTVTADDIEGRRILEISVREEELDADYPDDLSGLIRLIRRIAFLYVGGSDDDNRLPWQYRYEISKSGENGSFPDIYKHSEQLAEIYDSVYQQGIEYAKNYEDSIQALAAGLLGRTSSIARSQLEPIKILSESLDELVHIGPLRRNPQRIYFGSGGRPGQLYSQGENIEDMIFKAQQSGESQLIEKTNQWLSDCGFDVQLGISEVGFGDLYQLVVEEDGLSINLADSGFGLSQTLPIIVRAVNMDLKREQEQERSNMTRWVPPRSRQVQNRFMMLIEQPEIHLNPRIEADIGDFFIDIIESDIDLIIETHSEHLLNRIQRRVADDTIEDDRVSIYFVSKPEEESDIEEIIMDSNGRFDNWPAGFFQDDFEEAIEILKESLPNSETIQ</sequence>
<dbReference type="InterPro" id="IPR041685">
    <property type="entry name" value="AAA_GajA/Old/RecF-like"/>
</dbReference>
<feature type="domain" description="DUF3696" evidence="1">
    <location>
        <begin position="524"/>
        <end position="564"/>
    </location>
</feature>
<dbReference type="PANTHER" id="PTHR43581">
    <property type="entry name" value="ATP/GTP PHOSPHATASE"/>
    <property type="match status" value="1"/>
</dbReference>
<dbReference type="Gene3D" id="3.40.50.300">
    <property type="entry name" value="P-loop containing nucleotide triphosphate hydrolases"/>
    <property type="match status" value="1"/>
</dbReference>
<name>A0ABD5M7J6_9EURY</name>
<dbReference type="InterPro" id="IPR022532">
    <property type="entry name" value="DUF3696"/>
</dbReference>
<dbReference type="SUPFAM" id="SSF52540">
    <property type="entry name" value="P-loop containing nucleoside triphosphate hydrolases"/>
    <property type="match status" value="1"/>
</dbReference>
<reference evidence="3 4" key="1">
    <citation type="submission" date="2024-08" db="EMBL/GenBank/DDBJ databases">
        <title>Halobellus sp. MBLA0158 whole genome sequence.</title>
        <authorList>
            <person name="Hwang C.Y."/>
            <person name="Cho E.-S."/>
            <person name="Seo M.-J."/>
        </authorList>
    </citation>
    <scope>NUCLEOTIDE SEQUENCE [LARGE SCALE GENOMIC DNA]</scope>
    <source>
        <strain evidence="3 4">MBLA0158</strain>
    </source>
</reference>
<feature type="domain" description="Endonuclease GajA/Old nuclease/RecF-like AAA" evidence="2">
    <location>
        <begin position="282"/>
        <end position="511"/>
    </location>
</feature>
<dbReference type="EMBL" id="JBGNYA010000001">
    <property type="protein sequence ID" value="MFA1609872.1"/>
    <property type="molecule type" value="Genomic_DNA"/>
</dbReference>
<keyword evidence="4" id="KW-1185">Reference proteome</keyword>
<dbReference type="AlphaFoldDB" id="A0ABD5M7J6"/>
<dbReference type="InterPro" id="IPR027417">
    <property type="entry name" value="P-loop_NTPase"/>
</dbReference>
<evidence type="ECO:0000313" key="3">
    <source>
        <dbReference type="EMBL" id="MFA1609872.1"/>
    </source>
</evidence>
<dbReference type="PANTHER" id="PTHR43581:SF2">
    <property type="entry name" value="EXCINUCLEASE ATPASE SUBUNIT"/>
    <property type="match status" value="1"/>
</dbReference>
<protein>
    <submittedName>
        <fullName evidence="3">DUF3696 domain-containing protein</fullName>
    </submittedName>
</protein>
<dbReference type="InterPro" id="IPR051396">
    <property type="entry name" value="Bact_Antivir_Def_Nuclease"/>
</dbReference>
<accession>A0ABD5M7J6</accession>
<evidence type="ECO:0000259" key="1">
    <source>
        <dbReference type="Pfam" id="PF12476"/>
    </source>
</evidence>
<evidence type="ECO:0000313" key="4">
    <source>
        <dbReference type="Proteomes" id="UP001570511"/>
    </source>
</evidence>
<dbReference type="RefSeq" id="WP_372386968.1">
    <property type="nucleotide sequence ID" value="NZ_JBGNYA010000001.1"/>
</dbReference>
<evidence type="ECO:0000259" key="2">
    <source>
        <dbReference type="Pfam" id="PF13175"/>
    </source>
</evidence>
<comment type="caution">
    <text evidence="3">The sequence shown here is derived from an EMBL/GenBank/DDBJ whole genome shotgun (WGS) entry which is preliminary data.</text>
</comment>
<gene>
    <name evidence="3" type="ORF">OS889_02480</name>
</gene>
<dbReference type="Pfam" id="PF12476">
    <property type="entry name" value="DUF3696"/>
    <property type="match status" value="1"/>
</dbReference>
<dbReference type="Pfam" id="PF13175">
    <property type="entry name" value="AAA_15"/>
    <property type="match status" value="2"/>
</dbReference>
<feature type="domain" description="Endonuclease GajA/Old nuclease/RecF-like AAA" evidence="2">
    <location>
        <begin position="5"/>
        <end position="53"/>
    </location>
</feature>
<proteinExistence type="predicted"/>
<dbReference type="Proteomes" id="UP001570511">
    <property type="component" value="Unassembled WGS sequence"/>
</dbReference>
<organism evidence="3 4">
    <name type="scientific">Halobellus rubicundus</name>
    <dbReference type="NCBI Taxonomy" id="2996466"/>
    <lineage>
        <taxon>Archaea</taxon>
        <taxon>Methanobacteriati</taxon>
        <taxon>Methanobacteriota</taxon>
        <taxon>Stenosarchaea group</taxon>
        <taxon>Halobacteria</taxon>
        <taxon>Halobacteriales</taxon>
        <taxon>Haloferacaceae</taxon>
        <taxon>Halobellus</taxon>
    </lineage>
</organism>